<keyword evidence="1" id="KW-0812">Transmembrane</keyword>
<sequence>MTFYGTNTVYKQMLTFGIPAALAVFVIALFMQGKGSSIVSLLLFALTGLLAGGLIVLPITYMKDRDKRVVLTECELRVEEKGHSQSAKYSDIQDVKFNGKQIQIKLKEVKIDIAHVHGYPVNDIYEQLEKKRPKK</sequence>
<feature type="transmembrane region" description="Helical" evidence="1">
    <location>
        <begin position="37"/>
        <end position="59"/>
    </location>
</feature>
<organism evidence="2 3">
    <name type="scientific">Lentibacillus kimchii</name>
    <dbReference type="NCBI Taxonomy" id="1542911"/>
    <lineage>
        <taxon>Bacteria</taxon>
        <taxon>Bacillati</taxon>
        <taxon>Bacillota</taxon>
        <taxon>Bacilli</taxon>
        <taxon>Bacillales</taxon>
        <taxon>Bacillaceae</taxon>
        <taxon>Lentibacillus</taxon>
    </lineage>
</organism>
<keyword evidence="1" id="KW-0472">Membrane</keyword>
<feature type="transmembrane region" description="Helical" evidence="1">
    <location>
        <begin position="12"/>
        <end position="31"/>
    </location>
</feature>
<gene>
    <name evidence="2" type="ORF">ACFQU8_07985</name>
</gene>
<reference evidence="3" key="1">
    <citation type="journal article" date="2019" name="Int. J. Syst. Evol. Microbiol.">
        <title>The Global Catalogue of Microorganisms (GCM) 10K type strain sequencing project: providing services to taxonomists for standard genome sequencing and annotation.</title>
        <authorList>
            <consortium name="The Broad Institute Genomics Platform"/>
            <consortium name="The Broad Institute Genome Sequencing Center for Infectious Disease"/>
            <person name="Wu L."/>
            <person name="Ma J."/>
        </authorList>
    </citation>
    <scope>NUCLEOTIDE SEQUENCE [LARGE SCALE GENOMIC DNA]</scope>
    <source>
        <strain evidence="3">JCM 30234</strain>
    </source>
</reference>
<keyword evidence="3" id="KW-1185">Reference proteome</keyword>
<evidence type="ECO:0000313" key="3">
    <source>
        <dbReference type="Proteomes" id="UP001596620"/>
    </source>
</evidence>
<dbReference type="RefSeq" id="WP_382358694.1">
    <property type="nucleotide sequence ID" value="NZ_JBHTGR010000016.1"/>
</dbReference>
<dbReference type="EMBL" id="JBHTGR010000016">
    <property type="protein sequence ID" value="MFC7747175.1"/>
    <property type="molecule type" value="Genomic_DNA"/>
</dbReference>
<keyword evidence="1" id="KW-1133">Transmembrane helix</keyword>
<proteinExistence type="predicted"/>
<evidence type="ECO:0000313" key="2">
    <source>
        <dbReference type="EMBL" id="MFC7747175.1"/>
    </source>
</evidence>
<name>A0ABW2UX34_9BACI</name>
<evidence type="ECO:0000256" key="1">
    <source>
        <dbReference type="SAM" id="Phobius"/>
    </source>
</evidence>
<dbReference type="Proteomes" id="UP001596620">
    <property type="component" value="Unassembled WGS sequence"/>
</dbReference>
<evidence type="ECO:0008006" key="4">
    <source>
        <dbReference type="Google" id="ProtNLM"/>
    </source>
</evidence>
<comment type="caution">
    <text evidence="2">The sequence shown here is derived from an EMBL/GenBank/DDBJ whole genome shotgun (WGS) entry which is preliminary data.</text>
</comment>
<protein>
    <recommendedName>
        <fullName evidence="4">PrgI family protein</fullName>
    </recommendedName>
</protein>
<accession>A0ABW2UX34</accession>